<dbReference type="SUPFAM" id="SSF53613">
    <property type="entry name" value="Ribokinase-like"/>
    <property type="match status" value="1"/>
</dbReference>
<keyword evidence="3" id="KW-0547">Nucleotide-binding</keyword>
<evidence type="ECO:0000313" key="8">
    <source>
        <dbReference type="EMBL" id="MEU8139090.1"/>
    </source>
</evidence>
<evidence type="ECO:0000256" key="1">
    <source>
        <dbReference type="ARBA" id="ARBA00010688"/>
    </source>
</evidence>
<protein>
    <submittedName>
        <fullName evidence="8">1-phosphofructokinase family hexose kinase</fullName>
    </submittedName>
</protein>
<evidence type="ECO:0000256" key="2">
    <source>
        <dbReference type="ARBA" id="ARBA00022679"/>
    </source>
</evidence>
<comment type="caution">
    <text evidence="8">The sequence shown here is derived from an EMBL/GenBank/DDBJ whole genome shotgun (WGS) entry which is preliminary data.</text>
</comment>
<dbReference type="Proteomes" id="UP001551482">
    <property type="component" value="Unassembled WGS sequence"/>
</dbReference>
<comment type="similarity">
    <text evidence="1">Belongs to the carbohydrate kinase PfkB family.</text>
</comment>
<gene>
    <name evidence="8" type="ORF">AB0C36_37030</name>
</gene>
<evidence type="ECO:0000259" key="7">
    <source>
        <dbReference type="Pfam" id="PF00294"/>
    </source>
</evidence>
<evidence type="ECO:0000313" key="9">
    <source>
        <dbReference type="Proteomes" id="UP001551482"/>
    </source>
</evidence>
<dbReference type="InterPro" id="IPR017583">
    <property type="entry name" value="Tagatose/fructose_Pkinase"/>
</dbReference>
<dbReference type="InterPro" id="IPR011611">
    <property type="entry name" value="PfkB_dom"/>
</dbReference>
<evidence type="ECO:0000256" key="3">
    <source>
        <dbReference type="ARBA" id="ARBA00022741"/>
    </source>
</evidence>
<evidence type="ECO:0000256" key="5">
    <source>
        <dbReference type="ARBA" id="ARBA00022840"/>
    </source>
</evidence>
<keyword evidence="2 6" id="KW-0808">Transferase</keyword>
<keyword evidence="5" id="KW-0067">ATP-binding</keyword>
<dbReference type="PANTHER" id="PTHR46566">
    <property type="entry name" value="1-PHOSPHOFRUCTOKINASE-RELATED"/>
    <property type="match status" value="1"/>
</dbReference>
<dbReference type="Gene3D" id="3.40.1190.20">
    <property type="match status" value="1"/>
</dbReference>
<organism evidence="8 9">
    <name type="scientific">Streptodolium elevatio</name>
    <dbReference type="NCBI Taxonomy" id="3157996"/>
    <lineage>
        <taxon>Bacteria</taxon>
        <taxon>Bacillati</taxon>
        <taxon>Actinomycetota</taxon>
        <taxon>Actinomycetes</taxon>
        <taxon>Kitasatosporales</taxon>
        <taxon>Streptomycetaceae</taxon>
        <taxon>Streptodolium</taxon>
    </lineage>
</organism>
<proteinExistence type="inferred from homology"/>
<evidence type="ECO:0000256" key="4">
    <source>
        <dbReference type="ARBA" id="ARBA00022777"/>
    </source>
</evidence>
<feature type="domain" description="Carbohydrate kinase PfkB" evidence="7">
    <location>
        <begin position="23"/>
        <end position="294"/>
    </location>
</feature>
<dbReference type="PROSITE" id="PS00583">
    <property type="entry name" value="PFKB_KINASES_1"/>
    <property type="match status" value="1"/>
</dbReference>
<reference evidence="8 9" key="1">
    <citation type="submission" date="2024-06" db="EMBL/GenBank/DDBJ databases">
        <title>The Natural Products Discovery Center: Release of the First 8490 Sequenced Strains for Exploring Actinobacteria Biosynthetic Diversity.</title>
        <authorList>
            <person name="Kalkreuter E."/>
            <person name="Kautsar S.A."/>
            <person name="Yang D."/>
            <person name="Bader C.D."/>
            <person name="Teijaro C.N."/>
            <person name="Fluegel L."/>
            <person name="Davis C.M."/>
            <person name="Simpson J.R."/>
            <person name="Lauterbach L."/>
            <person name="Steele A.D."/>
            <person name="Gui C."/>
            <person name="Meng S."/>
            <person name="Li G."/>
            <person name="Viehrig K."/>
            <person name="Ye F."/>
            <person name="Su P."/>
            <person name="Kiefer A.F."/>
            <person name="Nichols A."/>
            <person name="Cepeda A.J."/>
            <person name="Yan W."/>
            <person name="Fan B."/>
            <person name="Jiang Y."/>
            <person name="Adhikari A."/>
            <person name="Zheng C.-J."/>
            <person name="Schuster L."/>
            <person name="Cowan T.M."/>
            <person name="Smanski M.J."/>
            <person name="Chevrette M.G."/>
            <person name="De Carvalho L.P.S."/>
            <person name="Shen B."/>
        </authorList>
    </citation>
    <scope>NUCLEOTIDE SEQUENCE [LARGE SCALE GENOMIC DNA]</scope>
    <source>
        <strain evidence="8 9">NPDC048946</strain>
    </source>
</reference>
<dbReference type="InterPro" id="IPR002173">
    <property type="entry name" value="Carboh/pur_kinase_PfkB_CS"/>
</dbReference>
<dbReference type="PROSITE" id="PS00584">
    <property type="entry name" value="PFKB_KINASES_2"/>
    <property type="match status" value="1"/>
</dbReference>
<name>A0ABV3DTK5_9ACTN</name>
<dbReference type="CDD" id="cd01164">
    <property type="entry name" value="FruK_PfkB_like"/>
    <property type="match status" value="1"/>
</dbReference>
<dbReference type="PANTHER" id="PTHR46566:SF5">
    <property type="entry name" value="1-PHOSPHOFRUCTOKINASE"/>
    <property type="match status" value="1"/>
</dbReference>
<keyword evidence="9" id="KW-1185">Reference proteome</keyword>
<dbReference type="PIRSF" id="PIRSF000535">
    <property type="entry name" value="1PFK/6PFK/LacC"/>
    <property type="match status" value="1"/>
</dbReference>
<dbReference type="InterPro" id="IPR029056">
    <property type="entry name" value="Ribokinase-like"/>
</dbReference>
<dbReference type="EMBL" id="JBEZFP010000153">
    <property type="protein sequence ID" value="MEU8139090.1"/>
    <property type="molecule type" value="Genomic_DNA"/>
</dbReference>
<sequence length="331" mass="33478">MRDGAMILTVTPNPALDVTYHLDEVVWNGSNRVGRVAARAGGKGVNVARVLAALGISATVLGPLGGRTGDAVREDLASAGLRDAAVGVAGETRRTTTVVDAAGEATVFNEAGPRVTADEWAGVVRTYRELLPGARAVALCGSLPPGLPDDTYATLIALARDAGVPVLLDTSGPAFHAGVAAGPDIVKPNADELREATGESDPPRAVAALAARLREAGGDAVVASLGPQGLLAATGGGWWRARLPYAITGNPTGAGDAGVAALITGLLGGRPWPDRLAEAVAWSASAVASPEAGDIDRTTYVTARAHVIVGAVEPPPDRTIGDTAHATHPHR</sequence>
<evidence type="ECO:0000256" key="6">
    <source>
        <dbReference type="PIRNR" id="PIRNR000535"/>
    </source>
</evidence>
<accession>A0ABV3DTK5</accession>
<dbReference type="Pfam" id="PF00294">
    <property type="entry name" value="PfkB"/>
    <property type="match status" value="1"/>
</dbReference>
<dbReference type="NCBIfam" id="TIGR03168">
    <property type="entry name" value="1-PFK"/>
    <property type="match status" value="1"/>
</dbReference>
<keyword evidence="4" id="KW-0418">Kinase</keyword>